<dbReference type="PROSITE" id="PS50908">
    <property type="entry name" value="RWD"/>
    <property type="match status" value="1"/>
</dbReference>
<keyword evidence="5" id="KW-1185">Reference proteome</keyword>
<comment type="caution">
    <text evidence="4">The sequence shown here is derived from an EMBL/GenBank/DDBJ whole genome shotgun (WGS) entry which is preliminary data.</text>
</comment>
<dbReference type="InterPro" id="IPR016135">
    <property type="entry name" value="UBQ-conjugating_enzyme/RWD"/>
</dbReference>
<dbReference type="EMBL" id="JARBDR010000214">
    <property type="protein sequence ID" value="KAJ8319061.1"/>
    <property type="molecule type" value="Genomic_DNA"/>
</dbReference>
<dbReference type="Pfam" id="PF05773">
    <property type="entry name" value="RWD"/>
    <property type="match status" value="1"/>
</dbReference>
<proteinExistence type="predicted"/>
<dbReference type="PROSITE" id="PS51710">
    <property type="entry name" value="G_OBG"/>
    <property type="match status" value="1"/>
</dbReference>
<dbReference type="InterPro" id="IPR031167">
    <property type="entry name" value="G_OBG"/>
</dbReference>
<dbReference type="PRINTS" id="PR00326">
    <property type="entry name" value="GTP1OBG"/>
</dbReference>
<evidence type="ECO:0000313" key="5">
    <source>
        <dbReference type="Proteomes" id="UP001217089"/>
    </source>
</evidence>
<dbReference type="SUPFAM" id="SSF54495">
    <property type="entry name" value="UBC-like"/>
    <property type="match status" value="1"/>
</dbReference>
<dbReference type="CDD" id="cd23823">
    <property type="entry name" value="RWD_GCN2"/>
    <property type="match status" value="1"/>
</dbReference>
<dbReference type="Pfam" id="PF08438">
    <property type="entry name" value="YGR210-like_G4"/>
    <property type="match status" value="1"/>
</dbReference>
<accession>A0ABQ9FSB0</accession>
<keyword evidence="1" id="KW-0547">Nucleotide-binding</keyword>
<dbReference type="InterPro" id="IPR027417">
    <property type="entry name" value="P-loop_NTPase"/>
</dbReference>
<name>A0ABQ9FSB0_TEGGR</name>
<dbReference type="Proteomes" id="UP001217089">
    <property type="component" value="Unassembled WGS sequence"/>
</dbReference>
<reference evidence="4 5" key="1">
    <citation type="submission" date="2022-12" db="EMBL/GenBank/DDBJ databases">
        <title>Chromosome-level genome of Tegillarca granosa.</title>
        <authorList>
            <person name="Kim J."/>
        </authorList>
    </citation>
    <scope>NUCLEOTIDE SEQUENCE [LARGE SCALE GENOMIC DNA]</scope>
    <source>
        <strain evidence="4">Teg-2019</strain>
        <tissue evidence="4">Adductor muscle</tissue>
    </source>
</reference>
<dbReference type="Gene3D" id="1.10.8.470">
    <property type="match status" value="1"/>
</dbReference>
<dbReference type="SMART" id="SM00591">
    <property type="entry name" value="RWD"/>
    <property type="match status" value="1"/>
</dbReference>
<evidence type="ECO:0000313" key="4">
    <source>
        <dbReference type="EMBL" id="KAJ8319061.1"/>
    </source>
</evidence>
<gene>
    <name evidence="4" type="ORF">KUTeg_004152</name>
</gene>
<dbReference type="InterPro" id="IPR006575">
    <property type="entry name" value="RWD_dom"/>
</dbReference>
<dbReference type="PANTHER" id="PTHR23305:SF1">
    <property type="entry name" value="OBG-TYPE G DOMAIN-CONTAINING PROTEIN"/>
    <property type="match status" value="1"/>
</dbReference>
<protein>
    <submittedName>
        <fullName evidence="4">Uncharacterized protein</fullName>
    </submittedName>
</protein>
<dbReference type="Gene3D" id="3.40.50.300">
    <property type="entry name" value="P-loop containing nucleotide triphosphate hydrolases"/>
    <property type="match status" value="1"/>
</dbReference>
<dbReference type="Pfam" id="PF01926">
    <property type="entry name" value="MMR_HSR1"/>
    <property type="match status" value="1"/>
</dbReference>
<sequence>MLTKSADEIRKKIRMANEDQIEELEALRSIYMTELTEISIDPPCFMIKLQLTDIELPASISIKFTLPPDYPAVRPVIEIPMRSKVLSPDTLSELIKHLNQTAEDSLNMAMVFTLVDTAQQWMSDNSNSIIPQQTDNSATEVDEVKETVVQNIKLQEPTVTGGRWEYVIGLVGKPSAGKSTFFNAATSLDLAKTGAHPFTTIEPNIGKAFYSIPCPCEKLPQRCDSAHGHDYNGNRYLPVLLKDVAGLVPGAWEGKGRGNRFLNDLLDADVLIHIIDVSGTTNEKGEETTDYDPASDVHWLKQELHQWIFQNVWSRWDSIVKRPKKLIDMFTGYHANRAVIHTAIHNAGVTELDLGKIYSWNEEVLHKIVDEFLSLRFPILLALNKADKDGADIHIQRLTKQFDESLTIPVSAKSECYLQRCNKDNIIKYEFGSKNIEVSSQTSKDDQTRTRLESIQNNVLNRFGSTNVHAALCKAVKLREPCYAFPVSCLETFRSVKTSTIGVKDSVLRDCISLKPGSTVNDLYTVMCHYPVSLLTGDFVRAETVNEDRKKRPVRKDEIISSENNIIKIMTTKKS</sequence>
<evidence type="ECO:0000259" key="3">
    <source>
        <dbReference type="PROSITE" id="PS51710"/>
    </source>
</evidence>
<dbReference type="SUPFAM" id="SSF52540">
    <property type="entry name" value="P-loop containing nucleoside triphosphate hydrolases"/>
    <property type="match status" value="1"/>
</dbReference>
<dbReference type="InterPro" id="IPR013646">
    <property type="entry name" value="YGR210-like_G4"/>
</dbReference>
<dbReference type="Gene3D" id="3.10.110.10">
    <property type="entry name" value="Ubiquitin Conjugating Enzyme"/>
    <property type="match status" value="1"/>
</dbReference>
<feature type="domain" description="RWD" evidence="2">
    <location>
        <begin position="22"/>
        <end position="125"/>
    </location>
</feature>
<evidence type="ECO:0000259" key="2">
    <source>
        <dbReference type="PROSITE" id="PS50908"/>
    </source>
</evidence>
<dbReference type="InterPro" id="IPR006073">
    <property type="entry name" value="GTP-bd"/>
</dbReference>
<evidence type="ECO:0000256" key="1">
    <source>
        <dbReference type="ARBA" id="ARBA00022741"/>
    </source>
</evidence>
<dbReference type="PANTHER" id="PTHR23305">
    <property type="entry name" value="OBG GTPASE FAMILY"/>
    <property type="match status" value="1"/>
</dbReference>
<feature type="domain" description="OBG-type G" evidence="3">
    <location>
        <begin position="166"/>
        <end position="430"/>
    </location>
</feature>
<organism evidence="4 5">
    <name type="scientific">Tegillarca granosa</name>
    <name type="common">Malaysian cockle</name>
    <name type="synonym">Anadara granosa</name>
    <dbReference type="NCBI Taxonomy" id="220873"/>
    <lineage>
        <taxon>Eukaryota</taxon>
        <taxon>Metazoa</taxon>
        <taxon>Spiralia</taxon>
        <taxon>Lophotrochozoa</taxon>
        <taxon>Mollusca</taxon>
        <taxon>Bivalvia</taxon>
        <taxon>Autobranchia</taxon>
        <taxon>Pteriomorphia</taxon>
        <taxon>Arcoida</taxon>
        <taxon>Arcoidea</taxon>
        <taxon>Arcidae</taxon>
        <taxon>Tegillarca</taxon>
    </lineage>
</organism>